<dbReference type="InterPro" id="IPR011009">
    <property type="entry name" value="Kinase-like_dom_sf"/>
</dbReference>
<dbReference type="STRING" id="1195763.ABT56_16225"/>
<accession>A0A0J1JPJ0</accession>
<dbReference type="InterPro" id="IPR051678">
    <property type="entry name" value="AGP_Transferase"/>
</dbReference>
<dbReference type="Proteomes" id="UP000036097">
    <property type="component" value="Unassembled WGS sequence"/>
</dbReference>
<dbReference type="SUPFAM" id="SSF56112">
    <property type="entry name" value="Protein kinase-like (PK-like)"/>
    <property type="match status" value="1"/>
</dbReference>
<gene>
    <name evidence="2" type="ORF">ABT56_16225</name>
</gene>
<dbReference type="PANTHER" id="PTHR21310">
    <property type="entry name" value="AMINOGLYCOSIDE PHOSPHOTRANSFERASE-RELATED-RELATED"/>
    <property type="match status" value="1"/>
</dbReference>
<proteinExistence type="predicted"/>
<dbReference type="AlphaFoldDB" id="A0A0J1JPJ0"/>
<feature type="domain" description="Aminoglycoside phosphotransferase" evidence="1">
    <location>
        <begin position="35"/>
        <end position="236"/>
    </location>
</feature>
<sequence>MHKERLKQIAEFAYKTIFRQAATLSKIEQTFYGWVVFLGSGKSRVVVKFSREVGRLVLELDGLQRLRKSVSCKVPEVLFFGREDGHDYLMLEWVDGMPAHKLPATPMAISAFRDSYVDVLLEMHEHSAEGYEIPKQGFTDSFDSAFEHWMSPVYRYVMSEYSPFTPHLREIYGQLWESRADILSELKGAPSLIHDDCHIGNVLFDPKTFKVSAVLDPCDVGFRHREMDLFHLYDVRPELGLVEHYCKHVTLDDGFELRRWFFSLWDDAKHSRNMGWFDAQWLEGKVAKMHQYRPFSQ</sequence>
<keyword evidence="3" id="KW-1185">Reference proteome</keyword>
<dbReference type="EMBL" id="LDOT01000023">
    <property type="protein sequence ID" value="KLV04152.1"/>
    <property type="molecule type" value="Genomic_DNA"/>
</dbReference>
<dbReference type="InterPro" id="IPR002575">
    <property type="entry name" value="Aminoglycoside_PTrfase"/>
</dbReference>
<keyword evidence="2" id="KW-0808">Transferase</keyword>
<reference evidence="2 3" key="1">
    <citation type="submission" date="2015-05" db="EMBL/GenBank/DDBJ databases">
        <title>Photobacterium galathea sp. nov.</title>
        <authorList>
            <person name="Machado H."/>
            <person name="Gram L."/>
        </authorList>
    </citation>
    <scope>NUCLEOTIDE SEQUENCE [LARGE SCALE GENOMIC DNA]</scope>
    <source>
        <strain evidence="2 3">CGMCC 1.12159</strain>
    </source>
</reference>
<evidence type="ECO:0000313" key="3">
    <source>
        <dbReference type="Proteomes" id="UP000036097"/>
    </source>
</evidence>
<dbReference type="RefSeq" id="WP_047879923.1">
    <property type="nucleotide sequence ID" value="NZ_LDOT01000023.1"/>
</dbReference>
<name>A0A0J1JPJ0_9GAMM</name>
<dbReference type="Pfam" id="PF01636">
    <property type="entry name" value="APH"/>
    <property type="match status" value="1"/>
</dbReference>
<protein>
    <submittedName>
        <fullName evidence="2">Phosphotransferase</fullName>
    </submittedName>
</protein>
<dbReference type="OrthoDB" id="5812505at2"/>
<organism evidence="2 3">
    <name type="scientific">Photobacterium aquae</name>
    <dbReference type="NCBI Taxonomy" id="1195763"/>
    <lineage>
        <taxon>Bacteria</taxon>
        <taxon>Pseudomonadati</taxon>
        <taxon>Pseudomonadota</taxon>
        <taxon>Gammaproteobacteria</taxon>
        <taxon>Vibrionales</taxon>
        <taxon>Vibrionaceae</taxon>
        <taxon>Photobacterium</taxon>
    </lineage>
</organism>
<evidence type="ECO:0000313" key="2">
    <source>
        <dbReference type="EMBL" id="KLV04152.1"/>
    </source>
</evidence>
<dbReference type="GO" id="GO:0016740">
    <property type="term" value="F:transferase activity"/>
    <property type="evidence" value="ECO:0007669"/>
    <property type="project" value="UniProtKB-KW"/>
</dbReference>
<dbReference type="Gene3D" id="3.90.1200.10">
    <property type="match status" value="1"/>
</dbReference>
<evidence type="ECO:0000259" key="1">
    <source>
        <dbReference type="Pfam" id="PF01636"/>
    </source>
</evidence>
<dbReference type="PATRIC" id="fig|1195763.3.peg.3457"/>
<comment type="caution">
    <text evidence="2">The sequence shown here is derived from an EMBL/GenBank/DDBJ whole genome shotgun (WGS) entry which is preliminary data.</text>
</comment>